<protein>
    <submittedName>
        <fullName evidence="2">Uncharacterized protein</fullName>
    </submittedName>
</protein>
<gene>
    <name evidence="2" type="ORF">SAMN04487997_0711</name>
</gene>
<feature type="chain" id="PRO_5011645409" evidence="1">
    <location>
        <begin position="35"/>
        <end position="162"/>
    </location>
</feature>
<accession>A0A1H6QX41</accession>
<dbReference type="Proteomes" id="UP000199420">
    <property type="component" value="Unassembled WGS sequence"/>
</dbReference>
<name>A0A1H6QX41_9GAMM</name>
<evidence type="ECO:0000313" key="2">
    <source>
        <dbReference type="EMBL" id="SEI44757.1"/>
    </source>
</evidence>
<reference evidence="2 3" key="1">
    <citation type="submission" date="2016-10" db="EMBL/GenBank/DDBJ databases">
        <authorList>
            <person name="de Groot N.N."/>
        </authorList>
    </citation>
    <scope>NUCLEOTIDE SEQUENCE [LARGE SCALE GENOMIC DNA]</scope>
    <source>
        <strain evidence="2 3">DSM 26515</strain>
    </source>
</reference>
<dbReference type="AlphaFoldDB" id="A0A1H6QX41"/>
<dbReference type="EMBL" id="FNYC01000001">
    <property type="protein sequence ID" value="SEI44757.1"/>
    <property type="molecule type" value="Genomic_DNA"/>
</dbReference>
<sequence length="162" mass="17684">MIMGPVFPARPERALARRCTATAVLLLLGSPVAAAPPTKSNGSTDQLVGTWQGRSLCVTTTRPACSDETVLYRIRRPTPHVEAFAIQADKIVAGRPESMGDLSCRFEPIRQQLICPMQGGQWRFRWDGDVLVGVLADSDGSLVRVIQVRRVFARPGVSRGRS</sequence>
<feature type="signal peptide" evidence="1">
    <location>
        <begin position="1"/>
        <end position="34"/>
    </location>
</feature>
<proteinExistence type="predicted"/>
<keyword evidence="1" id="KW-0732">Signal</keyword>
<evidence type="ECO:0000256" key="1">
    <source>
        <dbReference type="SAM" id="SignalP"/>
    </source>
</evidence>
<evidence type="ECO:0000313" key="3">
    <source>
        <dbReference type="Proteomes" id="UP000199420"/>
    </source>
</evidence>
<dbReference type="STRING" id="529704.SAMN02927913_0627"/>
<organism evidence="2 3">
    <name type="scientific">Frateuria terrea</name>
    <dbReference type="NCBI Taxonomy" id="529704"/>
    <lineage>
        <taxon>Bacteria</taxon>
        <taxon>Pseudomonadati</taxon>
        <taxon>Pseudomonadota</taxon>
        <taxon>Gammaproteobacteria</taxon>
        <taxon>Lysobacterales</taxon>
        <taxon>Rhodanobacteraceae</taxon>
        <taxon>Frateuria</taxon>
    </lineage>
</organism>
<keyword evidence="3" id="KW-1185">Reference proteome</keyword>